<accession>A0A8K0LAA0</accession>
<evidence type="ECO:0000259" key="2">
    <source>
        <dbReference type="Pfam" id="PF00795"/>
    </source>
</evidence>
<dbReference type="PANTHER" id="PTHR46044:SF2">
    <property type="entry name" value="CN HYDROLASE DOMAIN-CONTAINING PROTEIN"/>
    <property type="match status" value="1"/>
</dbReference>
<evidence type="ECO:0000313" key="3">
    <source>
        <dbReference type="EMBL" id="KAG8630696.1"/>
    </source>
</evidence>
<reference evidence="3" key="1">
    <citation type="submission" date="2021-07" db="EMBL/GenBank/DDBJ databases">
        <title>Elsinoe batatas strain:CRI-CJ2 Genome sequencing and assembly.</title>
        <authorList>
            <person name="Huang L."/>
        </authorList>
    </citation>
    <scope>NUCLEOTIDE SEQUENCE</scope>
    <source>
        <strain evidence="3">CRI-CJ2</strain>
    </source>
</reference>
<feature type="domain" description="CN hydrolase" evidence="2">
    <location>
        <begin position="9"/>
        <end position="117"/>
    </location>
</feature>
<dbReference type="PANTHER" id="PTHR46044">
    <property type="entry name" value="NITRILASE"/>
    <property type="match status" value="1"/>
</dbReference>
<sequence>MVHDRKLVPTFFEKLTVAEGVGREKARVGALICGENTDPLARYALMAQEEAYDNVAAHRIRAAAHCFEAKCFGVRAAGVVGREAEGVRRTLKGASRGASMFLNPTGAVLPAWTEDGQGKKTVREYLQHEEGLLVCDLDLTQCVEGKQYHDVVGGYQRLDVFQLKVDRTRREPASFVELEMDVKSDLKNTSSQLGTDFTEVKGP</sequence>
<protein>
    <recommendedName>
        <fullName evidence="2">CN hydrolase domain-containing protein</fullName>
    </recommendedName>
</protein>
<gene>
    <name evidence="3" type="ORF">KVT40_002315</name>
</gene>
<evidence type="ECO:0000256" key="1">
    <source>
        <dbReference type="ARBA" id="ARBA00008129"/>
    </source>
</evidence>
<dbReference type="InterPro" id="IPR044149">
    <property type="entry name" value="Nitrilases_CHs"/>
</dbReference>
<dbReference type="InterPro" id="IPR036526">
    <property type="entry name" value="C-N_Hydrolase_sf"/>
</dbReference>
<keyword evidence="4" id="KW-1185">Reference proteome</keyword>
<dbReference type="Gene3D" id="3.60.110.10">
    <property type="entry name" value="Carbon-nitrogen hydrolase"/>
    <property type="match status" value="1"/>
</dbReference>
<dbReference type="EMBL" id="JAESVG020000002">
    <property type="protein sequence ID" value="KAG8630696.1"/>
    <property type="molecule type" value="Genomic_DNA"/>
</dbReference>
<dbReference type="InterPro" id="IPR003010">
    <property type="entry name" value="C-N_Hydrolase"/>
</dbReference>
<comment type="similarity">
    <text evidence="1">Belongs to the carbon-nitrogen hydrolase superfamily. Nitrilase family.</text>
</comment>
<comment type="caution">
    <text evidence="3">The sequence shown here is derived from an EMBL/GenBank/DDBJ whole genome shotgun (WGS) entry which is preliminary data.</text>
</comment>
<name>A0A8K0LAA0_9PEZI</name>
<dbReference type="Pfam" id="PF00795">
    <property type="entry name" value="CN_hydrolase"/>
    <property type="match status" value="1"/>
</dbReference>
<dbReference type="OrthoDB" id="10250282at2759"/>
<proteinExistence type="inferred from homology"/>
<dbReference type="SUPFAM" id="SSF56317">
    <property type="entry name" value="Carbon-nitrogen hydrolase"/>
    <property type="match status" value="1"/>
</dbReference>
<dbReference type="GO" id="GO:0003824">
    <property type="term" value="F:catalytic activity"/>
    <property type="evidence" value="ECO:0007669"/>
    <property type="project" value="InterPro"/>
</dbReference>
<dbReference type="AlphaFoldDB" id="A0A8K0LAA0"/>
<evidence type="ECO:0000313" key="4">
    <source>
        <dbReference type="Proteomes" id="UP000809789"/>
    </source>
</evidence>
<organism evidence="3 4">
    <name type="scientific">Elsinoe batatas</name>
    <dbReference type="NCBI Taxonomy" id="2601811"/>
    <lineage>
        <taxon>Eukaryota</taxon>
        <taxon>Fungi</taxon>
        <taxon>Dikarya</taxon>
        <taxon>Ascomycota</taxon>
        <taxon>Pezizomycotina</taxon>
        <taxon>Dothideomycetes</taxon>
        <taxon>Dothideomycetidae</taxon>
        <taxon>Myriangiales</taxon>
        <taxon>Elsinoaceae</taxon>
        <taxon>Elsinoe</taxon>
    </lineage>
</organism>
<dbReference type="Proteomes" id="UP000809789">
    <property type="component" value="Unassembled WGS sequence"/>
</dbReference>